<dbReference type="Proteomes" id="UP000031368">
    <property type="component" value="Chromosome"/>
</dbReference>
<name>A0A0B4X3C1_9HYPH</name>
<reference evidence="1 2" key="1">
    <citation type="submission" date="2013-11" db="EMBL/GenBank/DDBJ databases">
        <title>Complete genome sequence of Rhizobium gallicum bv. gallicum R602.</title>
        <authorList>
            <person name="Bustos P."/>
            <person name="Santamaria R.I."/>
            <person name="Lozano L."/>
            <person name="Acosta J.L."/>
            <person name="Ormeno-Orrillo E."/>
            <person name="Rogel M.A."/>
            <person name="Romero D."/>
            <person name="Cevallos M.A."/>
            <person name="Martinez-Romero E."/>
            <person name="Gonzalez V."/>
        </authorList>
    </citation>
    <scope>NUCLEOTIDE SEQUENCE [LARGE SCALE GENOMIC DNA]</scope>
    <source>
        <strain evidence="1 2">R602</strain>
    </source>
</reference>
<evidence type="ECO:0000313" key="1">
    <source>
        <dbReference type="EMBL" id="AJD42629.1"/>
    </source>
</evidence>
<protein>
    <submittedName>
        <fullName evidence="1">Uncharacterized protein</fullName>
    </submittedName>
</protein>
<dbReference type="HOGENOM" id="CLU_3121902_0_0_5"/>
<proteinExistence type="predicted"/>
<keyword evidence="2" id="KW-1185">Reference proteome</keyword>
<dbReference type="KEGG" id="rga:RGR602_CH03320"/>
<accession>A0A0B4X3C1</accession>
<evidence type="ECO:0000313" key="2">
    <source>
        <dbReference type="Proteomes" id="UP000031368"/>
    </source>
</evidence>
<dbReference type="AlphaFoldDB" id="A0A0B4X3C1"/>
<sequence>MTTKESHGPRSCYLLTRVENASYTDIKSLKLDDKAIWMALAPDGHSKKKD</sequence>
<gene>
    <name evidence="1" type="ORF">RGR602_CH03320</name>
</gene>
<dbReference type="EMBL" id="CP006877">
    <property type="protein sequence ID" value="AJD42629.1"/>
    <property type="molecule type" value="Genomic_DNA"/>
</dbReference>
<organism evidence="1 2">
    <name type="scientific">Rhizobium gallicum bv. gallicum R602sp</name>
    <dbReference type="NCBI Taxonomy" id="1041138"/>
    <lineage>
        <taxon>Bacteria</taxon>
        <taxon>Pseudomonadati</taxon>
        <taxon>Pseudomonadota</taxon>
        <taxon>Alphaproteobacteria</taxon>
        <taxon>Hyphomicrobiales</taxon>
        <taxon>Rhizobiaceae</taxon>
        <taxon>Rhizobium/Agrobacterium group</taxon>
        <taxon>Rhizobium</taxon>
    </lineage>
</organism>